<dbReference type="Proteomes" id="UP001285441">
    <property type="component" value="Unassembled WGS sequence"/>
</dbReference>
<feature type="region of interest" description="Disordered" evidence="1">
    <location>
        <begin position="1"/>
        <end position="52"/>
    </location>
</feature>
<gene>
    <name evidence="3" type="ORF">B0H63DRAFT_509325</name>
</gene>
<feature type="compositionally biased region" description="Polar residues" evidence="1">
    <location>
        <begin position="390"/>
        <end position="400"/>
    </location>
</feature>
<feature type="compositionally biased region" description="Basic and acidic residues" evidence="1">
    <location>
        <begin position="404"/>
        <end position="419"/>
    </location>
</feature>
<reference evidence="3" key="2">
    <citation type="submission" date="2023-06" db="EMBL/GenBank/DDBJ databases">
        <authorList>
            <consortium name="Lawrence Berkeley National Laboratory"/>
            <person name="Haridas S."/>
            <person name="Hensen N."/>
            <person name="Bonometti L."/>
            <person name="Westerberg I."/>
            <person name="Brannstrom I.O."/>
            <person name="Guillou S."/>
            <person name="Cros-Aarteil S."/>
            <person name="Calhoun S."/>
            <person name="Kuo A."/>
            <person name="Mondo S."/>
            <person name="Pangilinan J."/>
            <person name="Riley R."/>
            <person name="LaButti K."/>
            <person name="Andreopoulos B."/>
            <person name="Lipzen A."/>
            <person name="Chen C."/>
            <person name="Yanf M."/>
            <person name="Daum C."/>
            <person name="Ng V."/>
            <person name="Clum A."/>
            <person name="Steindorff A."/>
            <person name="Ohm R."/>
            <person name="Martin F."/>
            <person name="Silar P."/>
            <person name="Natvig D."/>
            <person name="Lalanne C."/>
            <person name="Gautier V."/>
            <person name="Ament-velasquez S.L."/>
            <person name="Kruys A."/>
            <person name="Hutchinson M.I."/>
            <person name="Powell A.J."/>
            <person name="Barry K."/>
            <person name="Miller A.N."/>
            <person name="Grigoriev I.V."/>
            <person name="Debuchy R."/>
            <person name="Gladieux P."/>
            <person name="Thoren M.H."/>
            <person name="Johannesson H."/>
        </authorList>
    </citation>
    <scope>NUCLEOTIDE SEQUENCE</scope>
    <source>
        <strain evidence="3">CBS 232.78</strain>
    </source>
</reference>
<feature type="region of interest" description="Disordered" evidence="1">
    <location>
        <begin position="354"/>
        <end position="456"/>
    </location>
</feature>
<evidence type="ECO:0000259" key="2">
    <source>
        <dbReference type="Pfam" id="PF26434"/>
    </source>
</evidence>
<organism evidence="3 4">
    <name type="scientific">Podospora didyma</name>
    <dbReference type="NCBI Taxonomy" id="330526"/>
    <lineage>
        <taxon>Eukaryota</taxon>
        <taxon>Fungi</taxon>
        <taxon>Dikarya</taxon>
        <taxon>Ascomycota</taxon>
        <taxon>Pezizomycotina</taxon>
        <taxon>Sordariomycetes</taxon>
        <taxon>Sordariomycetidae</taxon>
        <taxon>Sordariales</taxon>
        <taxon>Podosporaceae</taxon>
        <taxon>Podospora</taxon>
    </lineage>
</organism>
<dbReference type="Pfam" id="PF26434">
    <property type="entry name" value="YAG7_C"/>
    <property type="match status" value="1"/>
</dbReference>
<accession>A0AAE0NU33</accession>
<proteinExistence type="predicted"/>
<reference evidence="3" key="1">
    <citation type="journal article" date="2023" name="Mol. Phylogenet. Evol.">
        <title>Genome-scale phylogeny and comparative genomics of the fungal order Sordariales.</title>
        <authorList>
            <person name="Hensen N."/>
            <person name="Bonometti L."/>
            <person name="Westerberg I."/>
            <person name="Brannstrom I.O."/>
            <person name="Guillou S."/>
            <person name="Cros-Aarteil S."/>
            <person name="Calhoun S."/>
            <person name="Haridas S."/>
            <person name="Kuo A."/>
            <person name="Mondo S."/>
            <person name="Pangilinan J."/>
            <person name="Riley R."/>
            <person name="LaButti K."/>
            <person name="Andreopoulos B."/>
            <person name="Lipzen A."/>
            <person name="Chen C."/>
            <person name="Yan M."/>
            <person name="Daum C."/>
            <person name="Ng V."/>
            <person name="Clum A."/>
            <person name="Steindorff A."/>
            <person name="Ohm R.A."/>
            <person name="Martin F."/>
            <person name="Silar P."/>
            <person name="Natvig D.O."/>
            <person name="Lalanne C."/>
            <person name="Gautier V."/>
            <person name="Ament-Velasquez S.L."/>
            <person name="Kruys A."/>
            <person name="Hutchinson M.I."/>
            <person name="Powell A.J."/>
            <person name="Barry K."/>
            <person name="Miller A.N."/>
            <person name="Grigoriev I.V."/>
            <person name="Debuchy R."/>
            <person name="Gladieux P."/>
            <person name="Hiltunen Thoren M."/>
            <person name="Johannesson H."/>
        </authorList>
    </citation>
    <scope>NUCLEOTIDE SEQUENCE</scope>
    <source>
        <strain evidence="3">CBS 232.78</strain>
    </source>
</reference>
<dbReference type="EMBL" id="JAULSW010000003">
    <property type="protein sequence ID" value="KAK3387554.1"/>
    <property type="molecule type" value="Genomic_DNA"/>
</dbReference>
<comment type="caution">
    <text evidence="3">The sequence shown here is derived from an EMBL/GenBank/DDBJ whole genome shotgun (WGS) entry which is preliminary data.</text>
</comment>
<feature type="domain" description="YAG7-like dimerisation" evidence="2">
    <location>
        <begin position="172"/>
        <end position="253"/>
    </location>
</feature>
<evidence type="ECO:0000256" key="1">
    <source>
        <dbReference type="SAM" id="MobiDB-lite"/>
    </source>
</evidence>
<dbReference type="InterPro" id="IPR058602">
    <property type="entry name" value="YAG7_dimerisation_dom"/>
</dbReference>
<feature type="compositionally biased region" description="Polar residues" evidence="1">
    <location>
        <begin position="1"/>
        <end position="14"/>
    </location>
</feature>
<sequence>MAASTVQNPPAQTESKSAKKKKAKAERTESPAPAASAPSKAASVTANDKEDDLSENQYIRELQKNIRNVNKKITNSAKIENVIAENLGKSLDDLVSLKLINADQKSSHLKKPALHAQLAQLEEQLAQHKKIDAENRARITKHEKILTEKFEKEKADLVSELNKKADAQASDKLNESLLILSQFLRLAAARRVEPTDSGSDENLALEGVLLHIYSGDENAVATMLKLVQGVDEPTRSTADEVLNTTFAQVKELSVAQASGIVAESTVEATDSEVVESKEPEAAVDPTVVNASLTEIEEGSAAALTNGHSQEAPSTSVPSNADVADSAANLAGESQWDTGNDLAMSQEWVDVKVPNKEPSEPEAAAVPAPTPAPANTQSWADDHPEPAAAPTDSQDGFQNVQGRRGNRDGGYRGRGGDRGGYRGRGGFRGDGRGRGRGGPRGGNANRGPRRGGEEQTQ</sequence>
<name>A0AAE0NU33_9PEZI</name>
<evidence type="ECO:0000313" key="4">
    <source>
        <dbReference type="Proteomes" id="UP001285441"/>
    </source>
</evidence>
<dbReference type="AlphaFoldDB" id="A0AAE0NU33"/>
<evidence type="ECO:0000313" key="3">
    <source>
        <dbReference type="EMBL" id="KAK3387554.1"/>
    </source>
</evidence>
<feature type="compositionally biased region" description="Low complexity" evidence="1">
    <location>
        <begin position="30"/>
        <end position="43"/>
    </location>
</feature>
<keyword evidence="4" id="KW-1185">Reference proteome</keyword>
<protein>
    <recommendedName>
        <fullName evidence="2">YAG7-like dimerisation domain-containing protein</fullName>
    </recommendedName>
</protein>